<reference evidence="3 4" key="1">
    <citation type="submission" date="2024-04" db="EMBL/GenBank/DDBJ databases">
        <title>WGS of bacteria from Torrens River.</title>
        <authorList>
            <person name="Wyrsch E.R."/>
            <person name="Drigo B."/>
        </authorList>
    </citation>
    <scope>NUCLEOTIDE SEQUENCE [LARGE SCALE GENOMIC DNA]</scope>
    <source>
        <strain evidence="3 4">TWI391</strain>
    </source>
</reference>
<proteinExistence type="inferred from homology"/>
<organism evidence="3 4">
    <name type="scientific">Sphingobacterium kitahiroshimense</name>
    <dbReference type="NCBI Taxonomy" id="470446"/>
    <lineage>
        <taxon>Bacteria</taxon>
        <taxon>Pseudomonadati</taxon>
        <taxon>Bacteroidota</taxon>
        <taxon>Sphingobacteriia</taxon>
        <taxon>Sphingobacteriales</taxon>
        <taxon>Sphingobacteriaceae</taxon>
        <taxon>Sphingobacterium</taxon>
    </lineage>
</organism>
<keyword evidence="2" id="KW-0479">Metal-binding</keyword>
<dbReference type="Pfam" id="PF05163">
    <property type="entry name" value="DinB"/>
    <property type="match status" value="1"/>
</dbReference>
<dbReference type="Gene3D" id="1.20.120.450">
    <property type="entry name" value="dinb family like domain"/>
    <property type="match status" value="1"/>
</dbReference>
<dbReference type="InterPro" id="IPR007837">
    <property type="entry name" value="DinB"/>
</dbReference>
<evidence type="ECO:0000256" key="2">
    <source>
        <dbReference type="ARBA" id="ARBA00022723"/>
    </source>
</evidence>
<evidence type="ECO:0000313" key="3">
    <source>
        <dbReference type="EMBL" id="MEN5379939.1"/>
    </source>
</evidence>
<gene>
    <name evidence="3" type="ORF">ABE541_21915</name>
</gene>
<sequence>MSIKKSFLIELERETSNTGRVLDRITDEHLDWRPHEKSMSLGALAAHVVELHNWVSKAIPKDVFDFKTDYQPLKINSIDELKDILIKGLIANKETIEQLPEEDWLKEWVLKAGDWEMARLPKAGAVRYIITNHLIHHRGQLTVYLRLLNIPVPGLYGPSADE</sequence>
<evidence type="ECO:0000256" key="1">
    <source>
        <dbReference type="ARBA" id="ARBA00008635"/>
    </source>
</evidence>
<dbReference type="Proteomes" id="UP001409291">
    <property type="component" value="Unassembled WGS sequence"/>
</dbReference>
<comment type="caution">
    <text evidence="3">The sequence shown here is derived from an EMBL/GenBank/DDBJ whole genome shotgun (WGS) entry which is preliminary data.</text>
</comment>
<dbReference type="RefSeq" id="WP_132844667.1">
    <property type="nucleotide sequence ID" value="NZ_JBDJLH010000009.1"/>
</dbReference>
<name>A0ABV0BZF0_9SPHI</name>
<evidence type="ECO:0000313" key="4">
    <source>
        <dbReference type="Proteomes" id="UP001409291"/>
    </source>
</evidence>
<dbReference type="SUPFAM" id="SSF109854">
    <property type="entry name" value="DinB/YfiT-like putative metalloenzymes"/>
    <property type="match status" value="1"/>
</dbReference>
<protein>
    <submittedName>
        <fullName evidence="3">DinB family protein</fullName>
    </submittedName>
</protein>
<keyword evidence="4" id="KW-1185">Reference proteome</keyword>
<comment type="similarity">
    <text evidence="1">Belongs to the DinB family.</text>
</comment>
<dbReference type="InterPro" id="IPR034660">
    <property type="entry name" value="DinB/YfiT-like"/>
</dbReference>
<accession>A0ABV0BZF0</accession>
<dbReference type="EMBL" id="JBDJNQ010000012">
    <property type="protein sequence ID" value="MEN5379939.1"/>
    <property type="molecule type" value="Genomic_DNA"/>
</dbReference>